<evidence type="ECO:0000313" key="3">
    <source>
        <dbReference type="Proteomes" id="UP000235786"/>
    </source>
</evidence>
<dbReference type="Gene3D" id="3.40.50.300">
    <property type="entry name" value="P-loop containing nucleotide triphosphate hydrolases"/>
    <property type="match status" value="1"/>
</dbReference>
<dbReference type="STRING" id="1149755.A0A2J6QXY3"/>
<dbReference type="OrthoDB" id="3231855at2759"/>
<dbReference type="InterPro" id="IPR027417">
    <property type="entry name" value="P-loop_NTPase"/>
</dbReference>
<feature type="compositionally biased region" description="Basic and acidic residues" evidence="1">
    <location>
        <begin position="131"/>
        <end position="143"/>
    </location>
</feature>
<keyword evidence="3" id="KW-1185">Reference proteome</keyword>
<keyword evidence="2" id="KW-0378">Hydrolase</keyword>
<dbReference type="PANTHER" id="PTHR37807:SF3">
    <property type="entry name" value="OS07G0160300 PROTEIN"/>
    <property type="match status" value="1"/>
</dbReference>
<dbReference type="AlphaFoldDB" id="A0A2J6QXY3"/>
<evidence type="ECO:0000313" key="2">
    <source>
        <dbReference type="EMBL" id="PMD31125.1"/>
    </source>
</evidence>
<proteinExistence type="predicted"/>
<organism evidence="2 3">
    <name type="scientific">Hyaloscypha variabilis (strain UAMH 11265 / GT02V1 / F)</name>
    <name type="common">Meliniomyces variabilis</name>
    <dbReference type="NCBI Taxonomy" id="1149755"/>
    <lineage>
        <taxon>Eukaryota</taxon>
        <taxon>Fungi</taxon>
        <taxon>Dikarya</taxon>
        <taxon>Ascomycota</taxon>
        <taxon>Pezizomycotina</taxon>
        <taxon>Leotiomycetes</taxon>
        <taxon>Helotiales</taxon>
        <taxon>Hyaloscyphaceae</taxon>
        <taxon>Hyaloscypha</taxon>
        <taxon>Hyaloscypha variabilis</taxon>
    </lineage>
</organism>
<protein>
    <submittedName>
        <fullName evidence="2">P-loop containing nucleoside triphosphate hydrolase protein</fullName>
    </submittedName>
</protein>
<gene>
    <name evidence="2" type="ORF">L207DRAFT_519770</name>
</gene>
<evidence type="ECO:0000256" key="1">
    <source>
        <dbReference type="SAM" id="MobiDB-lite"/>
    </source>
</evidence>
<dbReference type="Pfam" id="PF13671">
    <property type="entry name" value="AAA_33"/>
    <property type="match status" value="1"/>
</dbReference>
<dbReference type="GO" id="GO:0016787">
    <property type="term" value="F:hydrolase activity"/>
    <property type="evidence" value="ECO:0007669"/>
    <property type="project" value="UniProtKB-KW"/>
</dbReference>
<dbReference type="SUPFAM" id="SSF52540">
    <property type="entry name" value="P-loop containing nucleoside triphosphate hydrolases"/>
    <property type="match status" value="1"/>
</dbReference>
<dbReference type="PANTHER" id="PTHR37807">
    <property type="entry name" value="OS07G0160300 PROTEIN"/>
    <property type="match status" value="1"/>
</dbReference>
<dbReference type="Proteomes" id="UP000235786">
    <property type="component" value="Unassembled WGS sequence"/>
</dbReference>
<name>A0A2J6QXY3_HYAVF</name>
<sequence>MNPTPRLLIQMSGAPGSGKSTLANLLAKAVNGIVIDHDLLRSFFLNSQTTFEQAAKVSYDLQFVLVKDLLKQGRSVIIDSTCNFPETLEQGISIANEAGVEYVYVECRVDDIKLLDERLKKRTPMRSQRSGVERPPVDAEGRNGKADEDYYKLFERWIEHPCRPESGGIVVDSTRSPEECLVDMLERIGASK</sequence>
<dbReference type="EMBL" id="KZ613964">
    <property type="protein sequence ID" value="PMD31125.1"/>
    <property type="molecule type" value="Genomic_DNA"/>
</dbReference>
<feature type="region of interest" description="Disordered" evidence="1">
    <location>
        <begin position="124"/>
        <end position="143"/>
    </location>
</feature>
<reference evidence="2 3" key="1">
    <citation type="submission" date="2016-04" db="EMBL/GenBank/DDBJ databases">
        <title>A degradative enzymes factory behind the ericoid mycorrhizal symbiosis.</title>
        <authorList>
            <consortium name="DOE Joint Genome Institute"/>
            <person name="Martino E."/>
            <person name="Morin E."/>
            <person name="Grelet G."/>
            <person name="Kuo A."/>
            <person name="Kohler A."/>
            <person name="Daghino S."/>
            <person name="Barry K."/>
            <person name="Choi C."/>
            <person name="Cichocki N."/>
            <person name="Clum A."/>
            <person name="Copeland A."/>
            <person name="Hainaut M."/>
            <person name="Haridas S."/>
            <person name="Labutti K."/>
            <person name="Lindquist E."/>
            <person name="Lipzen A."/>
            <person name="Khouja H.-R."/>
            <person name="Murat C."/>
            <person name="Ohm R."/>
            <person name="Olson A."/>
            <person name="Spatafora J."/>
            <person name="Veneault-Fourrey C."/>
            <person name="Henrissat B."/>
            <person name="Grigoriev I."/>
            <person name="Martin F."/>
            <person name="Perotto S."/>
        </authorList>
    </citation>
    <scope>NUCLEOTIDE SEQUENCE [LARGE SCALE GENOMIC DNA]</scope>
    <source>
        <strain evidence="2 3">F</strain>
    </source>
</reference>
<accession>A0A2J6QXY3</accession>